<dbReference type="STRING" id="66430.ACS04_29055"/>
<evidence type="ECO:0000313" key="2">
    <source>
        <dbReference type="EMBL" id="KMO94446.1"/>
    </source>
</evidence>
<dbReference type="Gene3D" id="3.40.50.1820">
    <property type="entry name" value="alpha/beta hydrolase"/>
    <property type="match status" value="1"/>
</dbReference>
<accession>A0A0J7AB01</accession>
<feature type="domain" description="AB hydrolase-1" evidence="1">
    <location>
        <begin position="22"/>
        <end position="269"/>
    </location>
</feature>
<dbReference type="PATRIC" id="fig|66430.4.peg.1496"/>
<dbReference type="PRINTS" id="PR00111">
    <property type="entry name" value="ABHYDROLASE"/>
</dbReference>
<dbReference type="PANTHER" id="PTHR43798:SF33">
    <property type="entry name" value="HYDROLASE, PUTATIVE (AFU_ORTHOLOGUE AFUA_2G14860)-RELATED"/>
    <property type="match status" value="1"/>
</dbReference>
<gene>
    <name evidence="2" type="ORF">ACS04_29055</name>
</gene>
<dbReference type="OrthoDB" id="9796770at2"/>
<dbReference type="SUPFAM" id="SSF53474">
    <property type="entry name" value="alpha/beta-Hydrolases"/>
    <property type="match status" value="1"/>
</dbReference>
<dbReference type="PANTHER" id="PTHR43798">
    <property type="entry name" value="MONOACYLGLYCEROL LIPASE"/>
    <property type="match status" value="1"/>
</dbReference>
<dbReference type="Pfam" id="PF00561">
    <property type="entry name" value="Abhydrolase_1"/>
    <property type="match status" value="1"/>
</dbReference>
<dbReference type="Proteomes" id="UP000035932">
    <property type="component" value="Unassembled WGS sequence"/>
</dbReference>
<reference evidence="2 3" key="1">
    <citation type="submission" date="2015-06" db="EMBL/GenBank/DDBJ databases">
        <title>Recapitulation of the evolution of biosynthetic gene clusters reveals hidden chemical diversity on bacterial genomes.</title>
        <authorList>
            <person name="Cruz-Morales P."/>
            <person name="Martinez-Guerrero C."/>
            <person name="Morales-Escalante M.A."/>
            <person name="Yanez-Guerra L.A."/>
            <person name="Kopp J.F."/>
            <person name="Feldmann J."/>
            <person name="Ramos-Aboites H.E."/>
            <person name="Barona-Gomez F."/>
        </authorList>
    </citation>
    <scope>NUCLEOTIDE SEQUENCE [LARGE SCALE GENOMIC DNA]</scope>
    <source>
        <strain evidence="2 3">ATCC 31245</strain>
    </source>
</reference>
<dbReference type="GO" id="GO:0016787">
    <property type="term" value="F:hydrolase activity"/>
    <property type="evidence" value="ECO:0007669"/>
    <property type="project" value="UniProtKB-KW"/>
</dbReference>
<dbReference type="InterPro" id="IPR000073">
    <property type="entry name" value="AB_hydrolase_1"/>
</dbReference>
<name>A0A0J7AB01_9ACTN</name>
<sequence>MPIFTSHDGTELAYHVKGEGEPLVCLPGGAMRASAYLGDLGGLTAGRRLVLLDLRGTGDSQVPADESTYRVDRQVADVEALRLHLGLEHMDVLAHSAAGNLALLYAAAHPARLRRLALVTPTCWAVGLDSTPEQRLEVVRGRAGGEPYDTAIAAYERILDVLAAGGTPAPADWTRAMPLAYGRWDEGVRAHIDASGREKNAAAGVAYAGPGAFDPPATRAALRRLTGEVLVLAGELDSYPTAALTAELAGLFPRGTADVQPGGAHFPWLDDPRWFAARVERFLATGS</sequence>
<protein>
    <submittedName>
        <fullName evidence="2">Alpha/beta hydrolase</fullName>
    </submittedName>
</protein>
<keyword evidence="3" id="KW-1185">Reference proteome</keyword>
<evidence type="ECO:0000259" key="1">
    <source>
        <dbReference type="Pfam" id="PF00561"/>
    </source>
</evidence>
<dbReference type="GO" id="GO:0016020">
    <property type="term" value="C:membrane"/>
    <property type="evidence" value="ECO:0007669"/>
    <property type="project" value="TreeGrafter"/>
</dbReference>
<proteinExistence type="predicted"/>
<dbReference type="InterPro" id="IPR029058">
    <property type="entry name" value="AB_hydrolase_fold"/>
</dbReference>
<evidence type="ECO:0000313" key="3">
    <source>
        <dbReference type="Proteomes" id="UP000035932"/>
    </source>
</evidence>
<comment type="caution">
    <text evidence="2">The sequence shown here is derived from an EMBL/GenBank/DDBJ whole genome shotgun (WGS) entry which is preliminary data.</text>
</comment>
<dbReference type="AlphaFoldDB" id="A0A0J7AB01"/>
<organism evidence="2 3">
    <name type="scientific">Streptomyces roseus</name>
    <dbReference type="NCBI Taxonomy" id="66430"/>
    <lineage>
        <taxon>Bacteria</taxon>
        <taxon>Bacillati</taxon>
        <taxon>Actinomycetota</taxon>
        <taxon>Actinomycetes</taxon>
        <taxon>Kitasatosporales</taxon>
        <taxon>Streptomycetaceae</taxon>
        <taxon>Streptomyces</taxon>
    </lineage>
</organism>
<dbReference type="InterPro" id="IPR050266">
    <property type="entry name" value="AB_hydrolase_sf"/>
</dbReference>
<dbReference type="EMBL" id="LFML01000127">
    <property type="protein sequence ID" value="KMO94446.1"/>
    <property type="molecule type" value="Genomic_DNA"/>
</dbReference>
<keyword evidence="2" id="KW-0378">Hydrolase</keyword>